<sequence>MSMESYTTPEWRNSALITIDTQCDTLDGQPFEIPGTTAILPRMKSLLAAFRLSGRPIIHIVRIYQADGSNVDLCRKELVRKGAHLVLARSSGCQLASDILPQKGILLDEGLLLSHDIQTIGANEVVIYKPRWGAFYNTPLEQYLRKQNISTLIFSGCNFPNCPRTSIYEASERDFRVVLVDDAVSGLYDQGRIEMKNIGIELLSTNLVIDAVKHSNKA</sequence>
<gene>
    <name evidence="3" type="ORF">GL267_10855</name>
</gene>
<organism evidence="3">
    <name type="scientific">Acidithiobacillus ferrianus</name>
    <dbReference type="NCBI Taxonomy" id="2678518"/>
    <lineage>
        <taxon>Bacteria</taxon>
        <taxon>Pseudomonadati</taxon>
        <taxon>Pseudomonadota</taxon>
        <taxon>Acidithiobacillia</taxon>
        <taxon>Acidithiobacillales</taxon>
        <taxon>Acidithiobacillaceae</taxon>
        <taxon>Acidithiobacillus</taxon>
    </lineage>
</organism>
<proteinExistence type="predicted"/>
<protein>
    <submittedName>
        <fullName evidence="3">Isochorismatase family protein</fullName>
    </submittedName>
</protein>
<dbReference type="InterPro" id="IPR000868">
    <property type="entry name" value="Isochorismatase-like_dom"/>
</dbReference>
<evidence type="ECO:0000256" key="1">
    <source>
        <dbReference type="ARBA" id="ARBA00022801"/>
    </source>
</evidence>
<reference evidence="3" key="1">
    <citation type="submission" date="2019-11" db="EMBL/GenBank/DDBJ databases">
        <title>Acidithiobacillus ferrianus sp. nov.: a facultatively anaerobic and extremely acidophilic chemolithoautotroph.</title>
        <authorList>
            <person name="Norris P.R."/>
            <person name="Falagan C."/>
            <person name="Moya-Beltran A."/>
            <person name="Castro M."/>
            <person name="Quatrini R."/>
            <person name="Johnson D.B."/>
        </authorList>
    </citation>
    <scope>NUCLEOTIDE SEQUENCE [LARGE SCALE GENOMIC DNA]</scope>
    <source>
        <strain evidence="3">MG</strain>
    </source>
</reference>
<evidence type="ECO:0000313" key="3">
    <source>
        <dbReference type="EMBL" id="NDU43117.1"/>
    </source>
</evidence>
<name>A0A845UBI0_9PROT</name>
<feature type="domain" description="Isochorismatase-like" evidence="2">
    <location>
        <begin position="122"/>
        <end position="190"/>
    </location>
</feature>
<dbReference type="CDD" id="cd00431">
    <property type="entry name" value="cysteine_hydrolases"/>
    <property type="match status" value="1"/>
</dbReference>
<dbReference type="Pfam" id="PF00857">
    <property type="entry name" value="Isochorismatase"/>
    <property type="match status" value="1"/>
</dbReference>
<accession>A0A845UBI0</accession>
<dbReference type="SUPFAM" id="SSF52499">
    <property type="entry name" value="Isochorismatase-like hydrolases"/>
    <property type="match status" value="1"/>
</dbReference>
<dbReference type="AlphaFoldDB" id="A0A845UBI0"/>
<keyword evidence="1" id="KW-0378">Hydrolase</keyword>
<dbReference type="EMBL" id="WNJL01000036">
    <property type="protein sequence ID" value="NDU43117.1"/>
    <property type="molecule type" value="Genomic_DNA"/>
</dbReference>
<dbReference type="PANTHER" id="PTHR43540">
    <property type="entry name" value="PEROXYUREIDOACRYLATE/UREIDOACRYLATE AMIDOHYDROLASE-RELATED"/>
    <property type="match status" value="1"/>
</dbReference>
<dbReference type="InterPro" id="IPR050272">
    <property type="entry name" value="Isochorismatase-like_hydrls"/>
</dbReference>
<comment type="caution">
    <text evidence="3">The sequence shown here is derived from an EMBL/GenBank/DDBJ whole genome shotgun (WGS) entry which is preliminary data.</text>
</comment>
<dbReference type="GO" id="GO:0016787">
    <property type="term" value="F:hydrolase activity"/>
    <property type="evidence" value="ECO:0007669"/>
    <property type="project" value="UniProtKB-KW"/>
</dbReference>
<dbReference type="InterPro" id="IPR036380">
    <property type="entry name" value="Isochorismatase-like_sf"/>
</dbReference>
<dbReference type="Gene3D" id="3.40.50.850">
    <property type="entry name" value="Isochorismatase-like"/>
    <property type="match status" value="1"/>
</dbReference>
<evidence type="ECO:0000259" key="2">
    <source>
        <dbReference type="Pfam" id="PF00857"/>
    </source>
</evidence>